<accession>A0A6A6G781</accession>
<reference evidence="3" key="1">
    <citation type="journal article" date="2020" name="Stud. Mycol.">
        <title>101 Dothideomycetes genomes: A test case for predicting lifestyles and emergence of pathogens.</title>
        <authorList>
            <person name="Haridas S."/>
            <person name="Albert R."/>
            <person name="Binder M."/>
            <person name="Bloem J."/>
            <person name="LaButti K."/>
            <person name="Salamov A."/>
            <person name="Andreopoulos B."/>
            <person name="Baker S."/>
            <person name="Barry K."/>
            <person name="Bills G."/>
            <person name="Bluhm B."/>
            <person name="Cannon C."/>
            <person name="Castanera R."/>
            <person name="Culley D."/>
            <person name="Daum C."/>
            <person name="Ezra D."/>
            <person name="Gonzalez J."/>
            <person name="Henrissat B."/>
            <person name="Kuo A."/>
            <person name="Liang C."/>
            <person name="Lipzen A."/>
            <person name="Lutzoni F."/>
            <person name="Magnuson J."/>
            <person name="Mondo S."/>
            <person name="Nolan M."/>
            <person name="Ohm R."/>
            <person name="Pangilinan J."/>
            <person name="Park H.-J."/>
            <person name="Ramirez L."/>
            <person name="Alfaro M."/>
            <person name="Sun H."/>
            <person name="Tritt A."/>
            <person name="Yoshinaga Y."/>
            <person name="Zwiers L.-H."/>
            <person name="Turgeon B."/>
            <person name="Goodwin S."/>
            <person name="Spatafora J."/>
            <person name="Crous P."/>
            <person name="Grigoriev I."/>
        </authorList>
    </citation>
    <scope>NUCLEOTIDE SEQUENCE [LARGE SCALE GENOMIC DNA]</scope>
    <source>
        <strain evidence="3">CECT 20119</strain>
    </source>
</reference>
<dbReference type="Gene3D" id="2.60.120.330">
    <property type="entry name" value="B-lactam Antibiotic, Isopenicillin N Synthase, Chain"/>
    <property type="match status" value="1"/>
</dbReference>
<evidence type="ECO:0000313" key="2">
    <source>
        <dbReference type="EMBL" id="KAF2221625.1"/>
    </source>
</evidence>
<evidence type="ECO:0000313" key="3">
    <source>
        <dbReference type="Proteomes" id="UP000799538"/>
    </source>
</evidence>
<feature type="compositionally biased region" description="Polar residues" evidence="1">
    <location>
        <begin position="11"/>
        <end position="20"/>
    </location>
</feature>
<name>A0A6A6G781_9PEZI</name>
<feature type="compositionally biased region" description="Low complexity" evidence="1">
    <location>
        <begin position="258"/>
        <end position="273"/>
    </location>
</feature>
<gene>
    <name evidence="2" type="ORF">BDZ85DRAFT_19264</name>
</gene>
<dbReference type="EMBL" id="ML992510">
    <property type="protein sequence ID" value="KAF2221625.1"/>
    <property type="molecule type" value="Genomic_DNA"/>
</dbReference>
<dbReference type="InterPro" id="IPR027443">
    <property type="entry name" value="IPNS-like_sf"/>
</dbReference>
<dbReference type="OrthoDB" id="438224at2759"/>
<dbReference type="SUPFAM" id="SSF51197">
    <property type="entry name" value="Clavaminate synthase-like"/>
    <property type="match status" value="1"/>
</dbReference>
<feature type="region of interest" description="Disordered" evidence="1">
    <location>
        <begin position="1"/>
        <end position="21"/>
    </location>
</feature>
<proteinExistence type="predicted"/>
<protein>
    <recommendedName>
        <fullName evidence="4">Clavaminate synthase-like protein</fullName>
    </recommendedName>
</protein>
<dbReference type="Proteomes" id="UP000799538">
    <property type="component" value="Unassembled WGS sequence"/>
</dbReference>
<evidence type="ECO:0008006" key="4">
    <source>
        <dbReference type="Google" id="ProtNLM"/>
    </source>
</evidence>
<keyword evidence="3" id="KW-1185">Reference proteome</keyword>
<feature type="region of interest" description="Disordered" evidence="1">
    <location>
        <begin position="255"/>
        <end position="274"/>
    </location>
</feature>
<dbReference type="PANTHER" id="PTHR48420:SF1">
    <property type="entry name" value="NON-HAEM DIOXYGENASE N-TERMINAL DOMAIN-CONTAINING PROTEIN"/>
    <property type="match status" value="1"/>
</dbReference>
<dbReference type="AlphaFoldDB" id="A0A6A6G781"/>
<organism evidence="2 3">
    <name type="scientific">Elsinoe ampelina</name>
    <dbReference type="NCBI Taxonomy" id="302913"/>
    <lineage>
        <taxon>Eukaryota</taxon>
        <taxon>Fungi</taxon>
        <taxon>Dikarya</taxon>
        <taxon>Ascomycota</taxon>
        <taxon>Pezizomycotina</taxon>
        <taxon>Dothideomycetes</taxon>
        <taxon>Dothideomycetidae</taxon>
        <taxon>Myriangiales</taxon>
        <taxon>Elsinoaceae</taxon>
        <taxon>Elsinoe</taxon>
    </lineage>
</organism>
<dbReference type="PANTHER" id="PTHR48420">
    <property type="entry name" value="NON-HAEM DIOXYGENASE N-TERMINAL DOMAIN-CONTAINING PROTEIN"/>
    <property type="match status" value="1"/>
</dbReference>
<dbReference type="FunFam" id="2.60.120.330:FF:000033">
    <property type="entry name" value="Clavaminate synthase-like protein"/>
    <property type="match status" value="1"/>
</dbReference>
<sequence>MAVQINGAANHPQSPVTLSSKELEDGTVPFTKLEEAFGPDSLGIIVVKDLAPQFIDLRKRLLSYSSYLANLPAAELAKLEDETSHYLVGWSCGKETLKDGRYDTLKGSYYASPVTSDALSTKARTLYPSLPEYTAPNVWPSDSVLPGFHTTFHSLCDLIISTAVLVAKACDLYAQANIPDYRPGYLEHVVRTSVSTKARLLHYFPDPTAPSTEADTTSGPEDQDDWCATHLDHGCLTGLTSAMFIDESACPATPLPVPTSSSSSSSPLLLPPLDELDRSPDPKAGLYIHSRSGAVTKVAIPRDCLAFQTGEALEVITRGKFRAVPHFVRGVKAGAGGAGARVARNTLAVFTQPNLWEEVEEGKDFARFAMEIVERNH</sequence>
<evidence type="ECO:0000256" key="1">
    <source>
        <dbReference type="SAM" id="MobiDB-lite"/>
    </source>
</evidence>